<keyword evidence="11" id="KW-1185">Reference proteome</keyword>
<dbReference type="GeneID" id="113694322"/>
<feature type="domain" description="Disease resistance N-terminal" evidence="8">
    <location>
        <begin position="5"/>
        <end position="89"/>
    </location>
</feature>
<dbReference type="CDD" id="cd14798">
    <property type="entry name" value="RX-CC_like"/>
    <property type="match status" value="1"/>
</dbReference>
<dbReference type="InterPro" id="IPR041118">
    <property type="entry name" value="Rx_N"/>
</dbReference>
<evidence type="ECO:0000259" key="9">
    <source>
        <dbReference type="Pfam" id="PF23559"/>
    </source>
</evidence>
<keyword evidence="6" id="KW-0067">ATP-binding</keyword>
<dbReference type="InterPro" id="IPR036388">
    <property type="entry name" value="WH-like_DNA-bd_sf"/>
</dbReference>
<evidence type="ECO:0000259" key="7">
    <source>
        <dbReference type="Pfam" id="PF00931"/>
    </source>
</evidence>
<accession>A0ABM4UPI4</accession>
<feature type="domain" description="NB-ARC" evidence="7">
    <location>
        <begin position="166"/>
        <end position="344"/>
    </location>
</feature>
<name>A0ABM4UPI4_COFAR</name>
<keyword evidence="5" id="KW-0611">Plant defense</keyword>
<dbReference type="Gene3D" id="1.10.10.10">
    <property type="entry name" value="Winged helix-like DNA-binding domain superfamily/Winged helix DNA-binding domain"/>
    <property type="match status" value="1"/>
</dbReference>
<evidence type="ECO:0000259" key="10">
    <source>
        <dbReference type="Pfam" id="PF23598"/>
    </source>
</evidence>
<feature type="domain" description="Disease resistance R13L4/SHOC-2-like LRR" evidence="10">
    <location>
        <begin position="600"/>
        <end position="944"/>
    </location>
</feature>
<sequence length="990" mass="113301">MAEAAVSFAVETIGNLLIEEARFLDGVSDQVEQLQLTLKRMQSFLKDADEMQHEGEMLKEWISQARDLAYEADDLIESYAFKVASRRRKGIIKRCVCVLNECYTRHDIGAGIRKLKTKVSDLTKSFQDSGIRAVVERQRDDASSLNQQLRRTYSHVIEDDFVGLEGDVEMLVKHLLRGSDHDHEIDQHFRVVSICGMGGLGKTTLARKVYNHPKVRRCFDGLAWVCVSQKWQKEDILQRILLSLIPEKRKEILEWRDEELVRQLFQILQNKNCLVVLDDMWSADAWDCIKQAFPIRKNGYKILVTSRNKDVALHIDPNGFHHQPRLLSDSESWELLQRKALRHKFDTEHEDFKKLENLGKEMVKACGGLPLAVIVLSGTLATKKDLNEWATVNRNIKAHLGKGNNLTKEEGNLHKILALSYNDFPYKLKPCFLYLSRYEEDSDIETEALYQLWIAEGIISTKDQIGEESMMDVAERYLGELVTRCMVQGKAPDDDDDVMLSSIGRSFASCRLHDLMRDLSLLKAKEENFLLSISYYHDGILDEHGNNDHSQVYRLAVHFSAEDVRKYVPPAEKRNTRHLRSLALLISGNEDYEGHLPKKMKSQFNRFKMLRALAIEGLSPADPKAPILKSVFLLVADHLRLPKAIGELIHLRYLSLRGSVFLCLPSSLGNLQNLQTLDLRAGVCRIPNVLWKMRQLRHLYLPANYSDCMVGKFNLNLCCKNLRLKGLDKLEILENFCPPTCSSQDISTLKNLRVLSAVVFMGNFDDEYFPVEMHRLMANADHVHCTSLNLVFNKGVLTPAVALTKKKLSDAVGQCFSSRNLQVLKVSGPLANFPKYEAQYRYASLLKLKLTRMEIEEYSMETLERLPNLRSLHLQDLYILGKEMRCKATGFGQLRFLRFECLWNLEKWNVDEGAMPNLSVLTIVYCTKLEMVPNGLRFVKTLKELSIAAMPKEFTDRIQAANGHEDQGQDFDKVSHIPTIIVRNVSNILS</sequence>
<keyword evidence="4" id="KW-0547">Nucleotide-binding</keyword>
<dbReference type="Gene3D" id="1.10.8.430">
    <property type="entry name" value="Helical domain of apoptotic protease-activating factors"/>
    <property type="match status" value="1"/>
</dbReference>
<dbReference type="RefSeq" id="XP_071909197.1">
    <property type="nucleotide sequence ID" value="XM_072053096.1"/>
</dbReference>
<protein>
    <submittedName>
        <fullName evidence="12">Disease resistance protein At1g50180</fullName>
    </submittedName>
</protein>
<evidence type="ECO:0000256" key="5">
    <source>
        <dbReference type="ARBA" id="ARBA00022821"/>
    </source>
</evidence>
<keyword evidence="2" id="KW-0433">Leucine-rich repeat</keyword>
<evidence type="ECO:0000256" key="1">
    <source>
        <dbReference type="ARBA" id="ARBA00008894"/>
    </source>
</evidence>
<keyword evidence="3" id="KW-0677">Repeat</keyword>
<dbReference type="PRINTS" id="PR00364">
    <property type="entry name" value="DISEASERSIST"/>
</dbReference>
<dbReference type="InterPro" id="IPR044974">
    <property type="entry name" value="Disease_R_plants"/>
</dbReference>
<dbReference type="SUPFAM" id="SSF52540">
    <property type="entry name" value="P-loop containing nucleoside triphosphate hydrolases"/>
    <property type="match status" value="1"/>
</dbReference>
<evidence type="ECO:0000256" key="6">
    <source>
        <dbReference type="ARBA" id="ARBA00022840"/>
    </source>
</evidence>
<dbReference type="Gene3D" id="1.20.5.4130">
    <property type="match status" value="1"/>
</dbReference>
<dbReference type="InterPro" id="IPR038005">
    <property type="entry name" value="RX-like_CC"/>
</dbReference>
<dbReference type="InterPro" id="IPR058922">
    <property type="entry name" value="WHD_DRP"/>
</dbReference>
<dbReference type="InterPro" id="IPR002182">
    <property type="entry name" value="NB-ARC"/>
</dbReference>
<reference evidence="12" key="1">
    <citation type="submission" date="2025-08" db="UniProtKB">
        <authorList>
            <consortium name="RefSeq"/>
        </authorList>
    </citation>
    <scope>IDENTIFICATION</scope>
    <source>
        <tissue evidence="12">Leaves</tissue>
    </source>
</reference>
<dbReference type="InterPro" id="IPR032675">
    <property type="entry name" value="LRR_dom_sf"/>
</dbReference>
<dbReference type="Pfam" id="PF18052">
    <property type="entry name" value="Rx_N"/>
    <property type="match status" value="1"/>
</dbReference>
<dbReference type="Pfam" id="PF23559">
    <property type="entry name" value="WHD_DRP"/>
    <property type="match status" value="1"/>
</dbReference>
<evidence type="ECO:0000313" key="12">
    <source>
        <dbReference type="RefSeq" id="XP_071909197.1"/>
    </source>
</evidence>
<dbReference type="PANTHER" id="PTHR23155">
    <property type="entry name" value="DISEASE RESISTANCE PROTEIN RP"/>
    <property type="match status" value="1"/>
</dbReference>
<dbReference type="InterPro" id="IPR027417">
    <property type="entry name" value="P-loop_NTPase"/>
</dbReference>
<evidence type="ECO:0000256" key="3">
    <source>
        <dbReference type="ARBA" id="ARBA00022737"/>
    </source>
</evidence>
<proteinExistence type="inferred from homology"/>
<dbReference type="Gene3D" id="3.80.10.10">
    <property type="entry name" value="Ribonuclease Inhibitor"/>
    <property type="match status" value="1"/>
</dbReference>
<evidence type="ECO:0000256" key="2">
    <source>
        <dbReference type="ARBA" id="ARBA00022614"/>
    </source>
</evidence>
<dbReference type="PANTHER" id="PTHR23155:SF1185">
    <property type="entry name" value="DISEASE RESISTANCE RPP8-LIKE PROTEIN 3-RELATED"/>
    <property type="match status" value="1"/>
</dbReference>
<dbReference type="SUPFAM" id="SSF52058">
    <property type="entry name" value="L domain-like"/>
    <property type="match status" value="1"/>
</dbReference>
<evidence type="ECO:0000313" key="11">
    <source>
        <dbReference type="Proteomes" id="UP001652660"/>
    </source>
</evidence>
<evidence type="ECO:0000259" key="8">
    <source>
        <dbReference type="Pfam" id="PF18052"/>
    </source>
</evidence>
<comment type="similarity">
    <text evidence="1">Belongs to the disease resistance NB-LRR family.</text>
</comment>
<dbReference type="InterPro" id="IPR055414">
    <property type="entry name" value="LRR_R13L4/SHOC2-like"/>
</dbReference>
<dbReference type="InterPro" id="IPR042197">
    <property type="entry name" value="Apaf_helical"/>
</dbReference>
<evidence type="ECO:0000256" key="4">
    <source>
        <dbReference type="ARBA" id="ARBA00022741"/>
    </source>
</evidence>
<feature type="domain" description="Disease resistance protein winged helix" evidence="9">
    <location>
        <begin position="438"/>
        <end position="519"/>
    </location>
</feature>
<gene>
    <name evidence="12" type="primary">LOC113694322</name>
</gene>
<dbReference type="Proteomes" id="UP001652660">
    <property type="component" value="Chromosome 6c"/>
</dbReference>
<dbReference type="Pfam" id="PF23598">
    <property type="entry name" value="LRR_14"/>
    <property type="match status" value="1"/>
</dbReference>
<dbReference type="Gene3D" id="3.40.50.300">
    <property type="entry name" value="P-loop containing nucleotide triphosphate hydrolases"/>
    <property type="match status" value="1"/>
</dbReference>
<dbReference type="Pfam" id="PF00931">
    <property type="entry name" value="NB-ARC"/>
    <property type="match status" value="1"/>
</dbReference>
<organism evidence="11 12">
    <name type="scientific">Coffea arabica</name>
    <name type="common">Arabian coffee</name>
    <dbReference type="NCBI Taxonomy" id="13443"/>
    <lineage>
        <taxon>Eukaryota</taxon>
        <taxon>Viridiplantae</taxon>
        <taxon>Streptophyta</taxon>
        <taxon>Embryophyta</taxon>
        <taxon>Tracheophyta</taxon>
        <taxon>Spermatophyta</taxon>
        <taxon>Magnoliopsida</taxon>
        <taxon>eudicotyledons</taxon>
        <taxon>Gunneridae</taxon>
        <taxon>Pentapetalae</taxon>
        <taxon>asterids</taxon>
        <taxon>lamiids</taxon>
        <taxon>Gentianales</taxon>
        <taxon>Rubiaceae</taxon>
        <taxon>Ixoroideae</taxon>
        <taxon>Gardenieae complex</taxon>
        <taxon>Bertiereae - Coffeeae clade</taxon>
        <taxon>Coffeeae</taxon>
        <taxon>Coffea</taxon>
    </lineage>
</organism>